<evidence type="ECO:0000256" key="1">
    <source>
        <dbReference type="SAM" id="MobiDB-lite"/>
    </source>
</evidence>
<feature type="region of interest" description="Disordered" evidence="1">
    <location>
        <begin position="176"/>
        <end position="237"/>
    </location>
</feature>
<feature type="compositionally biased region" description="Basic and acidic residues" evidence="1">
    <location>
        <begin position="210"/>
        <end position="228"/>
    </location>
</feature>
<name>A0A7S0V2G7_9CHLO</name>
<reference evidence="2" key="1">
    <citation type="submission" date="2021-01" db="EMBL/GenBank/DDBJ databases">
        <authorList>
            <person name="Corre E."/>
            <person name="Pelletier E."/>
            <person name="Niang G."/>
            <person name="Scheremetjew M."/>
            <person name="Finn R."/>
            <person name="Kale V."/>
            <person name="Holt S."/>
            <person name="Cochrane G."/>
            <person name="Meng A."/>
            <person name="Brown T."/>
            <person name="Cohen L."/>
        </authorList>
    </citation>
    <scope>NUCLEOTIDE SEQUENCE</scope>
    <source>
        <strain evidence="2">SAG 63-3</strain>
    </source>
</reference>
<sequence length="262" mass="28951">MSVDTVPYEKILPAFVWEEAPDWLRKTLITTTFGAVLFTTRHALKWNRIEVFLPPRAAILPGPYKRGYIRTQKVKGIIGLASKETWTTLAITGTYYGSAYYLDEFRGSHSLVNCAAAGALTGLLSSALLPSPHKFAPRAAFFLSLVGATVGSAQSKMFELSGSEFWSNVPVGEIFSKPPPSEPAEHNPAMDTYFSIPSNKSAESSNGSNHIKESKESVADAVEKKEGDVASEAQVTEKKKNRLKSFFSYLTWWRSKKSTEKE</sequence>
<accession>A0A7S0V2G7</accession>
<dbReference type="AlphaFoldDB" id="A0A7S0V2G7"/>
<evidence type="ECO:0000313" key="2">
    <source>
        <dbReference type="EMBL" id="CAD8778402.1"/>
    </source>
</evidence>
<protein>
    <submittedName>
        <fullName evidence="2">Uncharacterized protein</fullName>
    </submittedName>
</protein>
<organism evidence="2">
    <name type="scientific">Polytomella parva</name>
    <dbReference type="NCBI Taxonomy" id="51329"/>
    <lineage>
        <taxon>Eukaryota</taxon>
        <taxon>Viridiplantae</taxon>
        <taxon>Chlorophyta</taxon>
        <taxon>core chlorophytes</taxon>
        <taxon>Chlorophyceae</taxon>
        <taxon>CS clade</taxon>
        <taxon>Chlamydomonadales</taxon>
        <taxon>Chlamydomonadaceae</taxon>
        <taxon>Polytomella</taxon>
    </lineage>
</organism>
<dbReference type="EMBL" id="HBFM01021013">
    <property type="protein sequence ID" value="CAD8778402.1"/>
    <property type="molecule type" value="Transcribed_RNA"/>
</dbReference>
<proteinExistence type="predicted"/>
<feature type="compositionally biased region" description="Polar residues" evidence="1">
    <location>
        <begin position="195"/>
        <end position="209"/>
    </location>
</feature>
<gene>
    <name evidence="2" type="ORF">PPAR00522_LOCUS13658</name>
</gene>